<dbReference type="Proteomes" id="UP000179243">
    <property type="component" value="Unassembled WGS sequence"/>
</dbReference>
<accession>A0A1F7F7R5</accession>
<name>A0A1F7F7R5_UNCRA</name>
<gene>
    <name evidence="1" type="ORF">A2519_09615</name>
</gene>
<evidence type="ECO:0000313" key="1">
    <source>
        <dbReference type="EMBL" id="OGK02710.1"/>
    </source>
</evidence>
<proteinExistence type="predicted"/>
<sequence>MSQSQAQSVSVSKTINSKERITMFDKTMRKLQELAESRVKELNVPAEDQVQRVRVYLARNNHLVTKQLDSIPFQKCLFKHIAPLSELLEVAIDPKLLQVSKEQTREDVLCNRLKLEQYLQQIEFQGKTYYPAGSTGSLKESRMWFATDKVRDIIHSFFKDSESAGTYLGILLSQGWEGEFTCNAVTVYDETTGDGMGYIRKSFANSKGIYAQSQIRILDIDHRSCGKGTVLIINDQLFSQLFGQDKDVAINPTLCKTESKVFENCIVSVRAVAKYRPMKSSFQVLQHLTPEGLDKLIPSIDAHLNDIFENLSDKQKAVDKLKVRLVEEDTALLADTKLSMLLLSNLPVNHPWVSNRLLNLWVKEIHDIALGGNLEFMSGMAAYDPSLPSGQVRFRNGSVFLNAMDSSEYLFSDYDGDLIPFVLDKEAKVAVITRYPIVQGTAILKLKIVGDIPSELPSSPLAVEVLSNHIKKLAHVSSPETRKKRTPLDCLLSVLLSGTTGSGIGGSTLALSAAIAHGKDDLTRELTLYSQEDVLSFKHNVNRQAMVRPWEVLKELESPAWFGVNPQKLSDFQIVDYPGTVSKCWNHVCSRIASAMSSLETTRKPLSEFRGLIPIPKTFSRKQFIRIYETYKKYCSYVTTAIASKDEDALNRVIKATEMIGMGMSETDVALAWHIAHLGNKGIGAFPIHLGINQLIRLLGHPEINVPILKLVTNNPDPQLTLKGFENTYQKNIDICLRKLFAA</sequence>
<evidence type="ECO:0000313" key="2">
    <source>
        <dbReference type="Proteomes" id="UP000179243"/>
    </source>
</evidence>
<dbReference type="AlphaFoldDB" id="A0A1F7F7R5"/>
<comment type="caution">
    <text evidence="1">The sequence shown here is derived from an EMBL/GenBank/DDBJ whole genome shotgun (WGS) entry which is preliminary data.</text>
</comment>
<dbReference type="EMBL" id="MFYX01000103">
    <property type="protein sequence ID" value="OGK02710.1"/>
    <property type="molecule type" value="Genomic_DNA"/>
</dbReference>
<reference evidence="1 2" key="1">
    <citation type="journal article" date="2016" name="Nat. Commun.">
        <title>Thousands of microbial genomes shed light on interconnected biogeochemical processes in an aquifer system.</title>
        <authorList>
            <person name="Anantharaman K."/>
            <person name="Brown C.T."/>
            <person name="Hug L.A."/>
            <person name="Sharon I."/>
            <person name="Castelle C.J."/>
            <person name="Probst A.J."/>
            <person name="Thomas B.C."/>
            <person name="Singh A."/>
            <person name="Wilkins M.J."/>
            <person name="Karaoz U."/>
            <person name="Brodie E.L."/>
            <person name="Williams K.H."/>
            <person name="Hubbard S.S."/>
            <person name="Banfield J.F."/>
        </authorList>
    </citation>
    <scope>NUCLEOTIDE SEQUENCE [LARGE SCALE GENOMIC DNA]</scope>
</reference>
<protein>
    <submittedName>
        <fullName evidence="1">Uncharacterized protein</fullName>
    </submittedName>
</protein>
<organism evidence="1 2">
    <name type="scientific">Candidatus Raymondbacteria bacterium RIFOXYD12_FULL_49_13</name>
    <dbReference type="NCBI Taxonomy" id="1817890"/>
    <lineage>
        <taxon>Bacteria</taxon>
        <taxon>Raymondiibacteriota</taxon>
    </lineage>
</organism>